<feature type="region of interest" description="Disordered" evidence="6">
    <location>
        <begin position="689"/>
        <end position="724"/>
    </location>
</feature>
<dbReference type="GO" id="GO:0007166">
    <property type="term" value="P:cell surface receptor signaling pathway"/>
    <property type="evidence" value="ECO:0007669"/>
    <property type="project" value="InterPro"/>
</dbReference>
<feature type="transmembrane region" description="Helical" evidence="7">
    <location>
        <begin position="523"/>
        <end position="547"/>
    </location>
</feature>
<evidence type="ECO:0000256" key="3">
    <source>
        <dbReference type="ARBA" id="ARBA00022989"/>
    </source>
</evidence>
<feature type="transmembrane region" description="Helical" evidence="7">
    <location>
        <begin position="567"/>
        <end position="596"/>
    </location>
</feature>
<dbReference type="GO" id="GO:0004930">
    <property type="term" value="F:G protein-coupled receptor activity"/>
    <property type="evidence" value="ECO:0007669"/>
    <property type="project" value="InterPro"/>
</dbReference>
<dbReference type="InterPro" id="IPR017981">
    <property type="entry name" value="GPCR_2-like_7TM"/>
</dbReference>
<gene>
    <name evidence="11" type="ORF">LSH36_202g10040</name>
</gene>
<dbReference type="GO" id="GO:0016020">
    <property type="term" value="C:membrane"/>
    <property type="evidence" value="ECO:0007669"/>
    <property type="project" value="UniProtKB-SubCell"/>
</dbReference>
<organism evidence="11 12">
    <name type="scientific">Paralvinella palmiformis</name>
    <dbReference type="NCBI Taxonomy" id="53620"/>
    <lineage>
        <taxon>Eukaryota</taxon>
        <taxon>Metazoa</taxon>
        <taxon>Spiralia</taxon>
        <taxon>Lophotrochozoa</taxon>
        <taxon>Annelida</taxon>
        <taxon>Polychaeta</taxon>
        <taxon>Sedentaria</taxon>
        <taxon>Canalipalpata</taxon>
        <taxon>Terebellida</taxon>
        <taxon>Terebelliformia</taxon>
        <taxon>Alvinellidae</taxon>
        <taxon>Paralvinella</taxon>
    </lineage>
</organism>
<dbReference type="Pfam" id="PF00002">
    <property type="entry name" value="7tm_2"/>
    <property type="match status" value="1"/>
</dbReference>
<comment type="subcellular location">
    <subcellularLocation>
        <location evidence="1">Membrane</location>
        <topology evidence="1">Multi-pass membrane protein</topology>
    </subcellularLocation>
</comment>
<sequence>MYPISSFILLHVTFWSDAIGQLVAYTCDEKSSCLSNLTNEKHRTCWCDRQCLQYGDCCHDYQSTTEEENRHEKYKEKWKILKSRVKCKHFPPISNRPLYIITDCPRDPVSDDVIRARCEQNPSPPMAFTKRLLMAKMAKMRHKPVVRVKKTAETGKYQYLNFIPVIGWNVNVVYRNAFCALCNNEFRFLFFNLELFSRRAFAVEELRNSSALRNRLREAQLHRKYRYRAPTGFRTRACIATVSDCPSTWTDNSTARTCGGATALVRDYVTGRVYRNENCALCNAVNETRLRCESRYLVSAKYPPIPNFPLPYALLIDVNTGILRPSSAGVGYARQPVADEEEVLPVCRRRIIASGSNLLAEFTVTGLVSDGSCDRLECPVGYVHPTNRDRSTCVPSTGEDVNVTYVFKFGAGLGYLTLVGNCLSMVGLSVLLTVYAAVGCLRNTPGKCLMSLAASLLISQLLFTVAADQTDAGIVCVLVAIVEHYLFLAYAIWMNVMAFDVWRAFRIGSPSYRASAKSRAKTFALYSLYAWIAPFPVVTLSVLADQFELGVRPRYGQQFCWISDRRALLWFFGLPLGGVVLANSVFFLCTLHNIRVTSAATACLRRPSDVTSSRRRLVLYVRLAVVMAMTWLSGFLAALVDHVILWYAFTLANAFQGLYICAAFVFTEKVYANTILKLQRLTSRRSRTFSSSTTRDTTDFRLSSNNKCSRRSADIPQPTGDIGQ</sequence>
<feature type="transmembrane region" description="Helical" evidence="7">
    <location>
        <begin position="617"/>
        <end position="638"/>
    </location>
</feature>
<evidence type="ECO:0008006" key="13">
    <source>
        <dbReference type="Google" id="ProtNLM"/>
    </source>
</evidence>
<evidence type="ECO:0000256" key="4">
    <source>
        <dbReference type="ARBA" id="ARBA00023136"/>
    </source>
</evidence>
<dbReference type="InterPro" id="IPR053231">
    <property type="entry name" value="GPCR_LN-TM7"/>
</dbReference>
<feature type="domain" description="G-protein coupled receptors family 2 profile 2" evidence="9">
    <location>
        <begin position="413"/>
        <end position="668"/>
    </location>
</feature>
<dbReference type="InterPro" id="IPR036024">
    <property type="entry name" value="Somatomedin_B-like_dom_sf"/>
</dbReference>
<dbReference type="Gene3D" id="4.10.410.20">
    <property type="match status" value="1"/>
</dbReference>
<evidence type="ECO:0000259" key="10">
    <source>
        <dbReference type="PROSITE" id="PS50958"/>
    </source>
</evidence>
<dbReference type="CDD" id="cd15039">
    <property type="entry name" value="7tmB3_Methuselah-like"/>
    <property type="match status" value="1"/>
</dbReference>
<reference evidence="11" key="1">
    <citation type="journal article" date="2023" name="Mol. Biol. Evol.">
        <title>Third-Generation Sequencing Reveals the Adaptive Role of the Epigenome in Three Deep-Sea Polychaetes.</title>
        <authorList>
            <person name="Perez M."/>
            <person name="Aroh O."/>
            <person name="Sun Y."/>
            <person name="Lan Y."/>
            <person name="Juniper S.K."/>
            <person name="Young C.R."/>
            <person name="Angers B."/>
            <person name="Qian P.Y."/>
        </authorList>
    </citation>
    <scope>NUCLEOTIDE SEQUENCE</scope>
    <source>
        <strain evidence="11">P08H-3</strain>
    </source>
</reference>
<feature type="transmembrane region" description="Helical" evidence="7">
    <location>
        <begin position="413"/>
        <end position="436"/>
    </location>
</feature>
<dbReference type="PANTHER" id="PTHR45902:SF1">
    <property type="entry name" value="LATROPHILIN RECEPTOR-LIKE PROTEIN A"/>
    <property type="match status" value="1"/>
</dbReference>
<dbReference type="InterPro" id="IPR001212">
    <property type="entry name" value="Somatomedin_B_dom"/>
</dbReference>
<dbReference type="Proteomes" id="UP001208570">
    <property type="component" value="Unassembled WGS sequence"/>
</dbReference>
<keyword evidence="5" id="KW-1015">Disulfide bond</keyword>
<dbReference type="AlphaFoldDB" id="A0AAD9JQ98"/>
<keyword evidence="3 7" id="KW-1133">Transmembrane helix</keyword>
<dbReference type="PANTHER" id="PTHR45902">
    <property type="entry name" value="LATROPHILIN RECEPTOR-LIKE PROTEIN A"/>
    <property type="match status" value="1"/>
</dbReference>
<protein>
    <recommendedName>
        <fullName evidence="13">G-protein coupled receptor Mth2</fullName>
    </recommendedName>
</protein>
<evidence type="ECO:0000256" key="2">
    <source>
        <dbReference type="ARBA" id="ARBA00022692"/>
    </source>
</evidence>
<dbReference type="PROSITE" id="PS50958">
    <property type="entry name" value="SMB_2"/>
    <property type="match status" value="1"/>
</dbReference>
<feature type="domain" description="SMB" evidence="10">
    <location>
        <begin position="23"/>
        <end position="69"/>
    </location>
</feature>
<feature type="transmembrane region" description="Helical" evidence="7">
    <location>
        <begin position="644"/>
        <end position="667"/>
    </location>
</feature>
<feature type="transmembrane region" description="Helical" evidence="7">
    <location>
        <begin position="472"/>
        <end position="502"/>
    </location>
</feature>
<evidence type="ECO:0000313" key="11">
    <source>
        <dbReference type="EMBL" id="KAK2156936.1"/>
    </source>
</evidence>
<evidence type="ECO:0000313" key="12">
    <source>
        <dbReference type="Proteomes" id="UP001208570"/>
    </source>
</evidence>
<dbReference type="SUPFAM" id="SSF90188">
    <property type="entry name" value="Somatomedin B domain"/>
    <property type="match status" value="1"/>
</dbReference>
<feature type="compositionally biased region" description="Low complexity" evidence="6">
    <location>
        <begin position="689"/>
        <end position="704"/>
    </location>
</feature>
<feature type="transmembrane region" description="Helical" evidence="7">
    <location>
        <begin position="448"/>
        <end position="466"/>
    </location>
</feature>
<name>A0AAD9JQ98_9ANNE</name>
<evidence type="ECO:0000256" key="1">
    <source>
        <dbReference type="ARBA" id="ARBA00004141"/>
    </source>
</evidence>
<keyword evidence="2 7" id="KW-0812">Transmembrane</keyword>
<evidence type="ECO:0000256" key="8">
    <source>
        <dbReference type="SAM" id="SignalP"/>
    </source>
</evidence>
<keyword evidence="8" id="KW-0732">Signal</keyword>
<dbReference type="PROSITE" id="PS50261">
    <property type="entry name" value="G_PROTEIN_RECEP_F2_4"/>
    <property type="match status" value="1"/>
</dbReference>
<evidence type="ECO:0000259" key="9">
    <source>
        <dbReference type="PROSITE" id="PS50261"/>
    </source>
</evidence>
<evidence type="ECO:0000256" key="6">
    <source>
        <dbReference type="SAM" id="MobiDB-lite"/>
    </source>
</evidence>
<comment type="caution">
    <text evidence="11">The sequence shown here is derived from an EMBL/GenBank/DDBJ whole genome shotgun (WGS) entry which is preliminary data.</text>
</comment>
<evidence type="ECO:0000256" key="7">
    <source>
        <dbReference type="SAM" id="Phobius"/>
    </source>
</evidence>
<dbReference type="InterPro" id="IPR000832">
    <property type="entry name" value="GPCR_2_secretin-like"/>
</dbReference>
<dbReference type="Pfam" id="PF01033">
    <property type="entry name" value="Somatomedin_B"/>
    <property type="match status" value="1"/>
</dbReference>
<feature type="signal peptide" evidence="8">
    <location>
        <begin position="1"/>
        <end position="20"/>
    </location>
</feature>
<dbReference type="Gene3D" id="1.20.1070.10">
    <property type="entry name" value="Rhodopsin 7-helix transmembrane proteins"/>
    <property type="match status" value="1"/>
</dbReference>
<evidence type="ECO:0000256" key="5">
    <source>
        <dbReference type="ARBA" id="ARBA00023157"/>
    </source>
</evidence>
<keyword evidence="12" id="KW-1185">Reference proteome</keyword>
<accession>A0AAD9JQ98</accession>
<keyword evidence="4 7" id="KW-0472">Membrane</keyword>
<proteinExistence type="predicted"/>
<feature type="chain" id="PRO_5041984938" description="G-protein coupled receptor Mth2" evidence="8">
    <location>
        <begin position="21"/>
        <end position="724"/>
    </location>
</feature>
<dbReference type="EMBL" id="JAODUP010000202">
    <property type="protein sequence ID" value="KAK2156936.1"/>
    <property type="molecule type" value="Genomic_DNA"/>
</dbReference>